<feature type="compositionally biased region" description="Pro residues" evidence="1">
    <location>
        <begin position="361"/>
        <end position="376"/>
    </location>
</feature>
<sequence length="830" mass="89596">MTAPLRSTPHSQLPPSQSAPVAEFRCLYTPDIRKKQKKWQDGFLKFHTFNNRVMVYDQARNFLGDTYYKDSNELHEGDELTLDKGVMVEVADAMGVTQTDLTPLFEKKPKEGPPPPTAPPRRFQPPSQVARPHVAPSSNTARANAQQLRHKSLNTLLGTPKGPMGKSVPIKSPYEARQEKERGKENDFAVDRAAKRQKTAHSSTSSATLRLSSPVREESPAPTKNLPLWTKTSDAKTARKPARPIPPDAPVITLDEVDAIAHVSSDASVPSTPPRATTTARPAVTPAPPLRPAAVEEPVLQTPKIPRGKVPVPSVKALANPKAPAPASSPPVSASNRLTNVDFAIQPTPAKEAVRRLPKQSSPPRPLETPASPPRNPKAKSLRLSKGVKRGTLMMCQPPPPPRLREVSEARAVVGKMTAKNARRDISQTTRTAKATSAISSDSIAPKPKRKAAADEGRAGKPAKIRQTSPSNVMSNLDEDQEVMHGLMDQALLVSRTPPPPDESILVPDSPEPVLSKPKAVRIARTTRNATPLESKKSDSAEAMSPPDELSAFTSPTKKPAQRPQFTRKPSPPAAGNIKVAQVEVRAASPALSTVSDSRSRTASLSPRKLAALSTGGFRKKAERATPQPTRASEAAAAASRNETVALPPHPLRANKKGPVMTTTELAAMLQKPRKKQKAPADPIEEGEDAADISPNRKFRRVRSENDAPIPSTSEDWEKRNLPKPDPSVIVSAANQSASAAMSTVEARETLAVVARKKSGLAALIKKTDPRKKFVRTQSLTVETTIPPPAEIESPVVSPMVDKDIGPWSTEAFDLFDWRPPQREVEGPSG</sequence>
<evidence type="ECO:0000259" key="2">
    <source>
        <dbReference type="Pfam" id="PF10382"/>
    </source>
</evidence>
<feature type="compositionally biased region" description="Low complexity" evidence="1">
    <location>
        <begin position="630"/>
        <end position="646"/>
    </location>
</feature>
<keyword evidence="4" id="KW-1185">Reference proteome</keyword>
<proteinExistence type="predicted"/>
<feature type="region of interest" description="Disordered" evidence="1">
    <location>
        <begin position="264"/>
        <end position="474"/>
    </location>
</feature>
<dbReference type="GO" id="GO:0006302">
    <property type="term" value="P:double-strand break repair"/>
    <property type="evidence" value="ECO:0007669"/>
    <property type="project" value="TreeGrafter"/>
</dbReference>
<feature type="domain" description="5'-3' DNA helicase ZGRF1-like N-terminal" evidence="2">
    <location>
        <begin position="21"/>
        <end position="101"/>
    </location>
</feature>
<evidence type="ECO:0000256" key="1">
    <source>
        <dbReference type="SAM" id="MobiDB-lite"/>
    </source>
</evidence>
<feature type="compositionally biased region" description="Basic residues" evidence="1">
    <location>
        <begin position="377"/>
        <end position="389"/>
    </location>
</feature>
<feature type="compositionally biased region" description="Basic and acidic residues" evidence="1">
    <location>
        <begin position="174"/>
        <end position="194"/>
    </location>
</feature>
<dbReference type="OrthoDB" id="6513042at2759"/>
<accession>A0A9W9D0Z7</accession>
<feature type="compositionally biased region" description="Polar residues" evidence="1">
    <location>
        <begin position="427"/>
        <end position="443"/>
    </location>
</feature>
<dbReference type="EMBL" id="JAPEVA010000146">
    <property type="protein sequence ID" value="KAJ4395772.1"/>
    <property type="molecule type" value="Genomic_DNA"/>
</dbReference>
<dbReference type="GO" id="GO:0005634">
    <property type="term" value="C:nucleus"/>
    <property type="evidence" value="ECO:0007669"/>
    <property type="project" value="TreeGrafter"/>
</dbReference>
<evidence type="ECO:0000313" key="4">
    <source>
        <dbReference type="Proteomes" id="UP001140510"/>
    </source>
</evidence>
<comment type="caution">
    <text evidence="3">The sequence shown here is derived from an EMBL/GenBank/DDBJ whole genome shotgun (WGS) entry which is preliminary data.</text>
</comment>
<gene>
    <name evidence="3" type="ORF">N0V91_010623</name>
</gene>
<evidence type="ECO:0000313" key="3">
    <source>
        <dbReference type="EMBL" id="KAJ4395772.1"/>
    </source>
</evidence>
<feature type="region of interest" description="Disordered" evidence="1">
    <location>
        <begin position="493"/>
        <end position="729"/>
    </location>
</feature>
<dbReference type="PANTHER" id="PTHR28535:SF1">
    <property type="entry name" value="PROTEIN ZGRF1"/>
    <property type="match status" value="1"/>
</dbReference>
<dbReference type="AlphaFoldDB" id="A0A9W9D0Z7"/>
<feature type="compositionally biased region" description="Low complexity" evidence="1">
    <location>
        <begin position="200"/>
        <end position="213"/>
    </location>
</feature>
<dbReference type="InterPro" id="IPR052800">
    <property type="entry name" value="DNA_Repair_Helicase_ZGRF1"/>
</dbReference>
<feature type="compositionally biased region" description="Pro residues" evidence="1">
    <location>
        <begin position="112"/>
        <end position="123"/>
    </location>
</feature>
<organism evidence="3 4">
    <name type="scientific">Didymella pomorum</name>
    <dbReference type="NCBI Taxonomy" id="749634"/>
    <lineage>
        <taxon>Eukaryota</taxon>
        <taxon>Fungi</taxon>
        <taxon>Dikarya</taxon>
        <taxon>Ascomycota</taxon>
        <taxon>Pezizomycotina</taxon>
        <taxon>Dothideomycetes</taxon>
        <taxon>Pleosporomycetidae</taxon>
        <taxon>Pleosporales</taxon>
        <taxon>Pleosporineae</taxon>
        <taxon>Didymellaceae</taxon>
        <taxon>Didymella</taxon>
    </lineage>
</organism>
<feature type="region of interest" description="Disordered" evidence="1">
    <location>
        <begin position="98"/>
        <end position="251"/>
    </location>
</feature>
<reference evidence="3" key="1">
    <citation type="submission" date="2022-10" db="EMBL/GenBank/DDBJ databases">
        <title>Tapping the CABI collections for fungal endophytes: first genome assemblies for Collariella, Neodidymelliopsis, Ascochyta clinopodiicola, Didymella pomorum, Didymosphaeria variabile, Neocosmospora piperis and Neocucurbitaria cava.</title>
        <authorList>
            <person name="Hill R."/>
        </authorList>
    </citation>
    <scope>NUCLEOTIDE SEQUENCE</scope>
    <source>
        <strain evidence="3">IMI 355091</strain>
    </source>
</reference>
<dbReference type="PANTHER" id="PTHR28535">
    <property type="entry name" value="ZINC FINGER GRF-TYPE CONTAINING 1"/>
    <property type="match status" value="1"/>
</dbReference>
<feature type="compositionally biased region" description="Low complexity" evidence="1">
    <location>
        <begin position="267"/>
        <end position="284"/>
    </location>
</feature>
<protein>
    <recommendedName>
        <fullName evidence="2">5'-3' DNA helicase ZGRF1-like N-terminal domain-containing protein</fullName>
    </recommendedName>
</protein>
<feature type="compositionally biased region" description="Polar residues" evidence="1">
    <location>
        <begin position="591"/>
        <end position="605"/>
    </location>
</feature>
<feature type="compositionally biased region" description="Polar residues" evidence="1">
    <location>
        <begin position="136"/>
        <end position="157"/>
    </location>
</feature>
<dbReference type="Proteomes" id="UP001140510">
    <property type="component" value="Unassembled WGS sequence"/>
</dbReference>
<dbReference type="Pfam" id="PF10382">
    <property type="entry name" value="ZGRF1-like_N"/>
    <property type="match status" value="1"/>
</dbReference>
<dbReference type="InterPro" id="IPR018838">
    <property type="entry name" value="ZGRF1-like_N"/>
</dbReference>
<name>A0A9W9D0Z7_9PLEO</name>
<dbReference type="GO" id="GO:0035861">
    <property type="term" value="C:site of double-strand break"/>
    <property type="evidence" value="ECO:0007669"/>
    <property type="project" value="TreeGrafter"/>
</dbReference>